<dbReference type="GO" id="GO:0006352">
    <property type="term" value="P:DNA-templated transcription initiation"/>
    <property type="evidence" value="ECO:0007669"/>
    <property type="project" value="InterPro"/>
</dbReference>
<evidence type="ECO:0000259" key="6">
    <source>
        <dbReference type="Pfam" id="PF08281"/>
    </source>
</evidence>
<evidence type="ECO:0000256" key="3">
    <source>
        <dbReference type="ARBA" id="ARBA00023082"/>
    </source>
</evidence>
<keyword evidence="4" id="KW-0804">Transcription</keyword>
<name>W4Q0Q8_9BACI</name>
<accession>W4Q0Q8</accession>
<dbReference type="SUPFAM" id="SSF88946">
    <property type="entry name" value="Sigma2 domain of RNA polymerase sigma factors"/>
    <property type="match status" value="1"/>
</dbReference>
<sequence>MKKLKSLFSRSKQPSFETLIKGEQEKLYKIAYTYVRNEQDALDVVQDAIIKGYNHFDKLKNLDYFSTWMTRILINTALDAVKRKKDVVYLDQDRFDDKVTKDPPFTQQIDLLEELNHLKPEQKTLVILRFYYGYSIKELAELLKKPEGTIKSQLHRTLNELKKKLGEGGEQYGKAWSKY</sequence>
<protein>
    <submittedName>
        <fullName evidence="7">RNA polymerase sigma factor SigV</fullName>
    </submittedName>
</protein>
<dbReference type="GO" id="GO:0003677">
    <property type="term" value="F:DNA binding"/>
    <property type="evidence" value="ECO:0007669"/>
    <property type="project" value="InterPro"/>
</dbReference>
<dbReference type="Pfam" id="PF04542">
    <property type="entry name" value="Sigma70_r2"/>
    <property type="match status" value="1"/>
</dbReference>
<proteinExistence type="inferred from homology"/>
<dbReference type="Pfam" id="PF08281">
    <property type="entry name" value="Sigma70_r4_2"/>
    <property type="match status" value="1"/>
</dbReference>
<dbReference type="Gene3D" id="1.10.10.10">
    <property type="entry name" value="Winged helix-like DNA-binding domain superfamily/Winged helix DNA-binding domain"/>
    <property type="match status" value="1"/>
</dbReference>
<reference evidence="7" key="1">
    <citation type="journal article" date="2014" name="Genome Announc.">
        <title>Draft Genome Sequences of Three Alkaliphilic Bacillus Strains, Bacillus wakoensis JCM 9140T, Bacillus akibai JCM 9157T, and Bacillus hemicellulosilyticus JCM 9152T.</title>
        <authorList>
            <person name="Yuki M."/>
            <person name="Oshima K."/>
            <person name="Suda W."/>
            <person name="Oshida Y."/>
            <person name="Kitamura K."/>
            <person name="Iida T."/>
            <person name="Hattori M."/>
            <person name="Ohkuma M."/>
        </authorList>
    </citation>
    <scope>NUCLEOTIDE SEQUENCE [LARGE SCALE GENOMIC DNA]</scope>
    <source>
        <strain evidence="7">JCM 9140</strain>
    </source>
</reference>
<keyword evidence="2" id="KW-0805">Transcription regulation</keyword>
<evidence type="ECO:0000313" key="8">
    <source>
        <dbReference type="Proteomes" id="UP000018890"/>
    </source>
</evidence>
<dbReference type="InterPro" id="IPR014284">
    <property type="entry name" value="RNA_pol_sigma-70_dom"/>
</dbReference>
<dbReference type="NCBIfam" id="TIGR02937">
    <property type="entry name" value="sigma70-ECF"/>
    <property type="match status" value="1"/>
</dbReference>
<dbReference type="InterPro" id="IPR039425">
    <property type="entry name" value="RNA_pol_sigma-70-like"/>
</dbReference>
<dbReference type="RefSeq" id="WP_052002116.1">
    <property type="nucleotide sequence ID" value="NZ_BAUT01000011.1"/>
</dbReference>
<dbReference type="EMBL" id="BAUT01000011">
    <property type="protein sequence ID" value="GAE25562.1"/>
    <property type="molecule type" value="Genomic_DNA"/>
</dbReference>
<evidence type="ECO:0000256" key="2">
    <source>
        <dbReference type="ARBA" id="ARBA00023015"/>
    </source>
</evidence>
<feature type="domain" description="RNA polymerase sigma factor 70 region 4 type 2" evidence="6">
    <location>
        <begin position="110"/>
        <end position="160"/>
    </location>
</feature>
<dbReference type="CDD" id="cd06171">
    <property type="entry name" value="Sigma70_r4"/>
    <property type="match status" value="1"/>
</dbReference>
<dbReference type="InterPro" id="IPR007627">
    <property type="entry name" value="RNA_pol_sigma70_r2"/>
</dbReference>
<dbReference type="PANTHER" id="PTHR43133">
    <property type="entry name" value="RNA POLYMERASE ECF-TYPE SIGMA FACTO"/>
    <property type="match status" value="1"/>
</dbReference>
<dbReference type="SUPFAM" id="SSF88659">
    <property type="entry name" value="Sigma3 and sigma4 domains of RNA polymerase sigma factors"/>
    <property type="match status" value="1"/>
</dbReference>
<dbReference type="InterPro" id="IPR013325">
    <property type="entry name" value="RNA_pol_sigma_r2"/>
</dbReference>
<dbReference type="STRING" id="1236970.JCM9140_1562"/>
<dbReference type="PANTHER" id="PTHR43133:SF51">
    <property type="entry name" value="RNA POLYMERASE SIGMA FACTOR"/>
    <property type="match status" value="1"/>
</dbReference>
<dbReference type="GO" id="GO:0016987">
    <property type="term" value="F:sigma factor activity"/>
    <property type="evidence" value="ECO:0007669"/>
    <property type="project" value="UniProtKB-KW"/>
</dbReference>
<dbReference type="Gene3D" id="1.10.1740.10">
    <property type="match status" value="1"/>
</dbReference>
<gene>
    <name evidence="7" type="ORF">JCM9140_1562</name>
</gene>
<organism evidence="7 8">
    <name type="scientific">Halalkalibacter wakoensis JCM 9140</name>
    <dbReference type="NCBI Taxonomy" id="1236970"/>
    <lineage>
        <taxon>Bacteria</taxon>
        <taxon>Bacillati</taxon>
        <taxon>Bacillota</taxon>
        <taxon>Bacilli</taxon>
        <taxon>Bacillales</taxon>
        <taxon>Bacillaceae</taxon>
        <taxon>Halalkalibacter</taxon>
    </lineage>
</organism>
<keyword evidence="8" id="KW-1185">Reference proteome</keyword>
<dbReference type="Proteomes" id="UP000018890">
    <property type="component" value="Unassembled WGS sequence"/>
</dbReference>
<keyword evidence="3" id="KW-0731">Sigma factor</keyword>
<dbReference type="InterPro" id="IPR013324">
    <property type="entry name" value="RNA_pol_sigma_r3/r4-like"/>
</dbReference>
<dbReference type="InterPro" id="IPR036388">
    <property type="entry name" value="WH-like_DNA-bd_sf"/>
</dbReference>
<evidence type="ECO:0000256" key="1">
    <source>
        <dbReference type="ARBA" id="ARBA00010641"/>
    </source>
</evidence>
<feature type="domain" description="RNA polymerase sigma-70 region 2" evidence="5">
    <location>
        <begin position="20"/>
        <end position="85"/>
    </location>
</feature>
<evidence type="ECO:0000259" key="5">
    <source>
        <dbReference type="Pfam" id="PF04542"/>
    </source>
</evidence>
<dbReference type="AlphaFoldDB" id="W4Q0Q8"/>
<comment type="similarity">
    <text evidence="1">Belongs to the sigma-70 factor family. ECF subfamily.</text>
</comment>
<comment type="caution">
    <text evidence="7">The sequence shown here is derived from an EMBL/GenBank/DDBJ whole genome shotgun (WGS) entry which is preliminary data.</text>
</comment>
<evidence type="ECO:0000313" key="7">
    <source>
        <dbReference type="EMBL" id="GAE25562.1"/>
    </source>
</evidence>
<dbReference type="OrthoDB" id="9782703at2"/>
<evidence type="ECO:0000256" key="4">
    <source>
        <dbReference type="ARBA" id="ARBA00023163"/>
    </source>
</evidence>
<dbReference type="InterPro" id="IPR013249">
    <property type="entry name" value="RNA_pol_sigma70_r4_t2"/>
</dbReference>